<dbReference type="Proteomes" id="UP000243542">
    <property type="component" value="Unassembled WGS sequence"/>
</dbReference>
<organism evidence="4 5">
    <name type="scientific">Amycolatopsis sulphurea</name>
    <dbReference type="NCBI Taxonomy" id="76022"/>
    <lineage>
        <taxon>Bacteria</taxon>
        <taxon>Bacillati</taxon>
        <taxon>Actinomycetota</taxon>
        <taxon>Actinomycetes</taxon>
        <taxon>Pseudonocardiales</taxon>
        <taxon>Pseudonocardiaceae</taxon>
        <taxon>Amycolatopsis</taxon>
    </lineage>
</organism>
<protein>
    <recommendedName>
        <fullName evidence="3">SAF domain-containing protein</fullName>
    </recommendedName>
</protein>
<reference evidence="4 5" key="1">
    <citation type="submission" date="2017-10" db="EMBL/GenBank/DDBJ databases">
        <title>Sequencing the genomes of 1000 actinobacteria strains.</title>
        <authorList>
            <person name="Klenk H.-P."/>
        </authorList>
    </citation>
    <scope>NUCLEOTIDE SEQUENCE [LARGE SCALE GENOMIC DNA]</scope>
    <source>
        <strain evidence="4 5">DSM 46092</strain>
    </source>
</reference>
<dbReference type="SMART" id="SM00858">
    <property type="entry name" value="SAF"/>
    <property type="match status" value="1"/>
</dbReference>
<evidence type="ECO:0000313" key="5">
    <source>
        <dbReference type="Proteomes" id="UP000243542"/>
    </source>
</evidence>
<dbReference type="AlphaFoldDB" id="A0A2A9FGW3"/>
<dbReference type="EMBL" id="PDJK01000002">
    <property type="protein sequence ID" value="PFG50163.1"/>
    <property type="molecule type" value="Genomic_DNA"/>
</dbReference>
<feature type="domain" description="SAF" evidence="3">
    <location>
        <begin position="70"/>
        <end position="133"/>
    </location>
</feature>
<proteinExistence type="predicted"/>
<dbReference type="RefSeq" id="WP_098513951.1">
    <property type="nucleotide sequence ID" value="NZ_JBIAKZ010000012.1"/>
</dbReference>
<dbReference type="InterPro" id="IPR013974">
    <property type="entry name" value="SAF"/>
</dbReference>
<feature type="region of interest" description="Disordered" evidence="1">
    <location>
        <begin position="1"/>
        <end position="36"/>
    </location>
</feature>
<evidence type="ECO:0000256" key="2">
    <source>
        <dbReference type="SAM" id="Phobius"/>
    </source>
</evidence>
<comment type="caution">
    <text evidence="4">The sequence shown here is derived from an EMBL/GenBank/DDBJ whole genome shotgun (WGS) entry which is preliminary data.</text>
</comment>
<keyword evidence="2" id="KW-0812">Transmembrane</keyword>
<sequence>MTTNISTQPNSDRHTKSASGPWVSDGKKPASRLRGTKRRRSLPHLLLGALLVLACASAFLLVSLNSGNRESVLALARPVAVGQVLTVQDLKQVNVAVDPGVSVVDANQAVSVVGKTMSASLPAGALLTLDAVRGAGAPATGQAIAALSLKAGQFPVEVSPGAHVSVVFVPGQAGAALAGPPTPDSTMVWPAVVTSVTSPPNQQITVVSVQLSQAAARQVAAVPAGQLSIVMLPGMGQ</sequence>
<gene>
    <name evidence="4" type="ORF">ATK36_5369</name>
</gene>
<feature type="transmembrane region" description="Helical" evidence="2">
    <location>
        <begin position="42"/>
        <end position="64"/>
    </location>
</feature>
<evidence type="ECO:0000313" key="4">
    <source>
        <dbReference type="EMBL" id="PFG50163.1"/>
    </source>
</evidence>
<dbReference type="CDD" id="cd11614">
    <property type="entry name" value="SAF_CpaB_FlgA_like"/>
    <property type="match status" value="1"/>
</dbReference>
<keyword evidence="2" id="KW-0472">Membrane</keyword>
<evidence type="ECO:0000259" key="3">
    <source>
        <dbReference type="SMART" id="SM00858"/>
    </source>
</evidence>
<evidence type="ECO:0000256" key="1">
    <source>
        <dbReference type="SAM" id="MobiDB-lite"/>
    </source>
</evidence>
<keyword evidence="2" id="KW-1133">Transmembrane helix</keyword>
<feature type="compositionally biased region" description="Polar residues" evidence="1">
    <location>
        <begin position="1"/>
        <end position="10"/>
    </location>
</feature>
<accession>A0A2A9FGW3</accession>
<keyword evidence="5" id="KW-1185">Reference proteome</keyword>
<name>A0A2A9FGW3_9PSEU</name>